<dbReference type="SMART" id="SM00913">
    <property type="entry name" value="IBN_N"/>
    <property type="match status" value="1"/>
</dbReference>
<evidence type="ECO:0000256" key="5">
    <source>
        <dbReference type="ARBA" id="ARBA00023242"/>
    </source>
</evidence>
<evidence type="ECO:0000256" key="3">
    <source>
        <dbReference type="ARBA" id="ARBA00022448"/>
    </source>
</evidence>
<organism evidence="8 9">
    <name type="scientific">Dictyostelium firmibasis</name>
    <dbReference type="NCBI Taxonomy" id="79012"/>
    <lineage>
        <taxon>Eukaryota</taxon>
        <taxon>Amoebozoa</taxon>
        <taxon>Evosea</taxon>
        <taxon>Eumycetozoa</taxon>
        <taxon>Dictyostelia</taxon>
        <taxon>Dictyosteliales</taxon>
        <taxon>Dictyosteliaceae</taxon>
        <taxon>Dictyostelium</taxon>
    </lineage>
</organism>
<keyword evidence="9" id="KW-1185">Reference proteome</keyword>
<evidence type="ECO:0000313" key="8">
    <source>
        <dbReference type="EMBL" id="KAK5582602.1"/>
    </source>
</evidence>
<dbReference type="SUPFAM" id="SSF48371">
    <property type="entry name" value="ARM repeat"/>
    <property type="match status" value="1"/>
</dbReference>
<evidence type="ECO:0000256" key="1">
    <source>
        <dbReference type="ARBA" id="ARBA00004123"/>
    </source>
</evidence>
<comment type="subcellular location">
    <subcellularLocation>
        <location evidence="1">Nucleus</location>
    </subcellularLocation>
</comment>
<evidence type="ECO:0000256" key="6">
    <source>
        <dbReference type="SAM" id="MobiDB-lite"/>
    </source>
</evidence>
<keyword evidence="5" id="KW-0539">Nucleus</keyword>
<evidence type="ECO:0000256" key="2">
    <source>
        <dbReference type="ARBA" id="ARBA00007991"/>
    </source>
</evidence>
<reference evidence="8 9" key="1">
    <citation type="submission" date="2023-11" db="EMBL/GenBank/DDBJ databases">
        <title>Dfirmibasis_genome.</title>
        <authorList>
            <person name="Edelbroek B."/>
            <person name="Kjellin J."/>
            <person name="Jerlstrom-Hultqvist J."/>
            <person name="Soderbom F."/>
        </authorList>
    </citation>
    <scope>NUCLEOTIDE SEQUENCE [LARGE SCALE GENOMIC DNA]</scope>
    <source>
        <strain evidence="8 9">TNS-C-14</strain>
    </source>
</reference>
<feature type="compositionally biased region" description="Low complexity" evidence="6">
    <location>
        <begin position="34"/>
        <end position="52"/>
    </location>
</feature>
<keyword evidence="4" id="KW-0653">Protein transport</keyword>
<dbReference type="GO" id="GO:0005737">
    <property type="term" value="C:cytoplasm"/>
    <property type="evidence" value="ECO:0007669"/>
    <property type="project" value="TreeGrafter"/>
</dbReference>
<comment type="caution">
    <text evidence="8">The sequence shown here is derived from an EMBL/GenBank/DDBJ whole genome shotgun (WGS) entry which is preliminary data.</text>
</comment>
<evidence type="ECO:0000256" key="4">
    <source>
        <dbReference type="ARBA" id="ARBA00022927"/>
    </source>
</evidence>
<dbReference type="InterPro" id="IPR057942">
    <property type="entry name" value="TPR_TNPO3_IPO13_3rd"/>
</dbReference>
<name>A0AAN7U0H6_9MYCE</name>
<dbReference type="FunFam" id="1.25.10.10:FF:001134">
    <property type="entry name" value="Importin-13 homolog A"/>
    <property type="match status" value="1"/>
</dbReference>
<dbReference type="EMBL" id="JAVFKY010000001">
    <property type="protein sequence ID" value="KAK5582602.1"/>
    <property type="molecule type" value="Genomic_DNA"/>
</dbReference>
<dbReference type="InterPro" id="IPR016024">
    <property type="entry name" value="ARM-type_fold"/>
</dbReference>
<dbReference type="GO" id="GO:0005634">
    <property type="term" value="C:nucleus"/>
    <property type="evidence" value="ECO:0007669"/>
    <property type="project" value="UniProtKB-SubCell"/>
</dbReference>
<protein>
    <recommendedName>
        <fullName evidence="7">Importin N-terminal domain-containing protein</fullName>
    </recommendedName>
</protein>
<feature type="compositionally biased region" description="Low complexity" evidence="6">
    <location>
        <begin position="59"/>
        <end position="71"/>
    </location>
</feature>
<dbReference type="Pfam" id="PF24140">
    <property type="entry name" value="TPR_TNPO3_IPO13_3rd"/>
    <property type="match status" value="1"/>
</dbReference>
<accession>A0AAN7U0H6</accession>
<feature type="domain" description="Importin N-terminal" evidence="7">
    <location>
        <begin position="102"/>
        <end position="164"/>
    </location>
</feature>
<proteinExistence type="inferred from homology"/>
<dbReference type="AlphaFoldDB" id="A0AAN7U0H6"/>
<dbReference type="Pfam" id="PF03810">
    <property type="entry name" value="IBN_N"/>
    <property type="match status" value="1"/>
</dbReference>
<dbReference type="InterPro" id="IPR001494">
    <property type="entry name" value="Importin-beta_N"/>
</dbReference>
<dbReference type="Gene3D" id="1.25.10.10">
    <property type="entry name" value="Leucine-rich Repeat Variant"/>
    <property type="match status" value="1"/>
</dbReference>
<gene>
    <name evidence="8" type="ORF">RB653_004187</name>
</gene>
<sequence>MNTNAMDQYENCPSYGSFDVKSFSNSPIPFTSANNNDSNNRNNNNNSNNNNSFCVIPPNHNSNNNNNTNINEKLEPEPTLDVLTHALHTLYRSNDTFQRKLAEKWLILFQKQPIAWEFCPRLLLESNIYELQYFGASTLESKLKNEWNECNVEMKSKILNTIVSVIQNSTNLPVCCITRISVTLTIAVMYTFPDIWRNAMFDVIHLAIKQDINTISLHEPSQNHFNTDRLLMVLEFLSILPDELKKQDLVLCKYNEIQKELKLIVDKIYKFLLSVLFLPITENFDFIKIGYKALSAWLKYMLPSNGTMLQSCFEISFTVGQQKVSNNSNSNNKNQIGYPLIDSLALVLEGSSLSIEGQSNGSCYIDAFRYAIEQSLSIFPTFYNEASVMNQDDSKAKPIFNVFIQFISSNNSQLFTTDLIHRCLNILISFVDIGSRETISLLFYLIDDFKTHTMLVQQDQNILKFFFLKLLNRFLEVSMYPNDKDYCPIENGSNPLSASQNAQFNGILCETNIETLLDDDIEQFRSCSSDCLMNIQENDIIPKSTFLKFLIEKLNGYINEKCPHWEQYESILYYIFAFSGGSQDGQLEYVPILLNIIPLIPIKSIPLVRTSIKLIGRYSSFLKTNTEYLGKVVSDLLPALSHSELIGSAASSLLSICISDKCSTMLWPHFNQILDQIEPTLLGPQKSNPSIILVYKSLLHILQKAPINELSPPFTRLISPVIPNVTDHIPRPKSKDHYNQLIVQLSVLYSVNEIIEYDEFATMGPNGELTSPSKHPLYPFFQTTIPIQGQLLKQYKSEFEIIDSITMFYRYMMLYFREIANDFVDEILQQATQSFNQYPIASLLQIISSIIVPKLQPLTITNIKNSISLISNTFINTLKSVTTTSTPSTTSNHDDKSNFILDFTITPDITKDYLNLLTKILKTSPQCIEPNIISTICIYIIYNLADLTKDKPTTSNCCLFLSNCFSLNNGKLQTNDPNSNKVLEQIKNEMNALFDSDPKHSYVLVYNILMNICWTPTSIQVTQHFSDVLLSFASGYPNFLKLHATNILNDPNFLKDKQINPHDKQSFLTNILKSNSTQVDYRSSVRTFSFICNDKE</sequence>
<evidence type="ECO:0000259" key="7">
    <source>
        <dbReference type="SMART" id="SM00913"/>
    </source>
</evidence>
<comment type="similarity">
    <text evidence="2">Belongs to the importin beta family.</text>
</comment>
<dbReference type="Proteomes" id="UP001344447">
    <property type="component" value="Unassembled WGS sequence"/>
</dbReference>
<dbReference type="InterPro" id="IPR011989">
    <property type="entry name" value="ARM-like"/>
</dbReference>
<dbReference type="GO" id="GO:0031267">
    <property type="term" value="F:small GTPase binding"/>
    <property type="evidence" value="ECO:0007669"/>
    <property type="project" value="InterPro"/>
</dbReference>
<dbReference type="PANTHER" id="PTHR12363">
    <property type="entry name" value="TRANSPORTIN 3 AND IMPORTIN 13"/>
    <property type="match status" value="1"/>
</dbReference>
<dbReference type="InterPro" id="IPR051345">
    <property type="entry name" value="Importin_beta-like_NTR"/>
</dbReference>
<evidence type="ECO:0000313" key="9">
    <source>
        <dbReference type="Proteomes" id="UP001344447"/>
    </source>
</evidence>
<dbReference type="GO" id="GO:0006606">
    <property type="term" value="P:protein import into nucleus"/>
    <property type="evidence" value="ECO:0007669"/>
    <property type="project" value="TreeGrafter"/>
</dbReference>
<keyword evidence="3" id="KW-0813">Transport</keyword>
<dbReference type="PANTHER" id="PTHR12363:SF33">
    <property type="entry name" value="IMPORTIN-13"/>
    <property type="match status" value="1"/>
</dbReference>
<feature type="region of interest" description="Disordered" evidence="6">
    <location>
        <begin position="29"/>
        <end position="71"/>
    </location>
</feature>